<dbReference type="OrthoDB" id="9813348at2"/>
<dbReference type="NCBIfam" id="NF009473">
    <property type="entry name" value="PRK12835.1"/>
    <property type="match status" value="1"/>
</dbReference>
<evidence type="ECO:0000256" key="3">
    <source>
        <dbReference type="ARBA" id="ARBA00022827"/>
    </source>
</evidence>
<evidence type="ECO:0000256" key="1">
    <source>
        <dbReference type="ARBA" id="ARBA00001974"/>
    </source>
</evidence>
<comment type="catalytic activity">
    <reaction evidence="6">
        <text>a 3-oxosteroid + A = a 3-oxo-Delta(1)-steroid + AH2</text>
        <dbReference type="Rhea" id="RHEA:13329"/>
        <dbReference type="ChEBI" id="CHEBI:13193"/>
        <dbReference type="ChEBI" id="CHEBI:17499"/>
        <dbReference type="ChEBI" id="CHEBI:20156"/>
        <dbReference type="ChEBI" id="CHEBI:47788"/>
        <dbReference type="EC" id="1.3.99.4"/>
    </reaction>
</comment>
<dbReference type="Pfam" id="PF00890">
    <property type="entry name" value="FAD_binding_2"/>
    <property type="match status" value="1"/>
</dbReference>
<gene>
    <name evidence="11" type="ORF">BST44_04480</name>
</gene>
<evidence type="ECO:0000256" key="9">
    <source>
        <dbReference type="ARBA" id="ARBA00069709"/>
    </source>
</evidence>
<dbReference type="SUPFAM" id="SSF51905">
    <property type="entry name" value="FAD/NAD(P)-binding domain"/>
    <property type="match status" value="1"/>
</dbReference>
<keyword evidence="12" id="KW-1185">Reference proteome</keyword>
<evidence type="ECO:0000256" key="8">
    <source>
        <dbReference type="ARBA" id="ARBA00066536"/>
    </source>
</evidence>
<dbReference type="PANTHER" id="PTHR43400">
    <property type="entry name" value="FUMARATE REDUCTASE"/>
    <property type="match status" value="1"/>
</dbReference>
<feature type="domain" description="FAD-dependent oxidoreductase 2 FAD-binding" evidence="10">
    <location>
        <begin position="13"/>
        <end position="550"/>
    </location>
</feature>
<dbReference type="InterPro" id="IPR050315">
    <property type="entry name" value="FAD-oxidoreductase_2"/>
</dbReference>
<sequence length="579" mass="62667">MTAAPDGFDHTVDVLVVGSGGGGMTAALTARAAGLDALVVEKSSFFGGSTALSGGGIWVPGAPAQRREGYAPSPERVVEYLRQITDGLVSEARIRQYVESAPKMLEFLERLSGWCEFVWKPGYADYYPELPGGSGLGSTINVPPIDLRELGPDEHGLLQPLALAPRGIWLGPRELRAFYRIRQSWAGKGVLLKLIARMVRARLFGERMAAIGQSLAARLRLAMTECGVPLWLDSPMTGLLTDAEGSVTGVSVERDGTTQRIGARLGVVLASGGFDHDLAWRKELLPEVDQDWSFGNPAAMGDGIRAAQKLGAATELLDEAWWFPAIQWPDGRMQFMLNERMMPAQFIVNGDGKRFINEAAPYMDFGHAMIEGQKSGVTHIPCWLLTDHRSWTRYVVGGHLPIPKIPGAPVPTGRKVPAAWLESGVVKAAMTWEEMASRIGVPAENLVETARRFNELARAGHDDDFNRGDSVYDNYYGDPTLPNPNLYPLGDPPYYAFRIVLGDLGTSGGLRTDEYARVLRADDTVVPGLYAVGNTSAPVMGRSYAGAGATIGPAMTFGFVAANHIAAHAPNRTLNSHRR</sequence>
<dbReference type="Proteomes" id="UP000192601">
    <property type="component" value="Unassembled WGS sequence"/>
</dbReference>
<evidence type="ECO:0000313" key="11">
    <source>
        <dbReference type="EMBL" id="ORB75393.1"/>
    </source>
</evidence>
<evidence type="ECO:0000313" key="12">
    <source>
        <dbReference type="Proteomes" id="UP000192601"/>
    </source>
</evidence>
<dbReference type="AlphaFoldDB" id="A0A1X0KJC7"/>
<dbReference type="InterPro" id="IPR036188">
    <property type="entry name" value="FAD/NAD-bd_sf"/>
</dbReference>
<dbReference type="Gene3D" id="3.50.50.60">
    <property type="entry name" value="FAD/NAD(P)-binding domain"/>
    <property type="match status" value="2"/>
</dbReference>
<keyword evidence="4" id="KW-0560">Oxidoreductase</keyword>
<dbReference type="EC" id="1.3.99.4" evidence="8"/>
<proteinExistence type="inferred from homology"/>
<evidence type="ECO:0000256" key="4">
    <source>
        <dbReference type="ARBA" id="ARBA00023002"/>
    </source>
</evidence>
<dbReference type="EMBL" id="MVIJ01000004">
    <property type="protein sequence ID" value="ORB75393.1"/>
    <property type="molecule type" value="Genomic_DNA"/>
</dbReference>
<dbReference type="GO" id="GO:0047571">
    <property type="term" value="F:3-oxosteroid 1-dehydrogenase activity"/>
    <property type="evidence" value="ECO:0007669"/>
    <property type="project" value="UniProtKB-EC"/>
</dbReference>
<dbReference type="RefSeq" id="WP_083175238.1">
    <property type="nucleotide sequence ID" value="NZ_MVIJ01000004.1"/>
</dbReference>
<dbReference type="FunFam" id="3.50.50.60:FF:000208">
    <property type="entry name" value="3-ketosteroid dehydrogenase"/>
    <property type="match status" value="1"/>
</dbReference>
<evidence type="ECO:0000256" key="5">
    <source>
        <dbReference type="ARBA" id="ARBA00023221"/>
    </source>
</evidence>
<evidence type="ECO:0000259" key="10">
    <source>
        <dbReference type="Pfam" id="PF00890"/>
    </source>
</evidence>
<keyword evidence="3" id="KW-0274">FAD</keyword>
<comment type="cofactor">
    <cofactor evidence="1">
        <name>FAD</name>
        <dbReference type="ChEBI" id="CHEBI:57692"/>
    </cofactor>
</comment>
<comment type="caution">
    <text evidence="11">The sequence shown here is derived from an EMBL/GenBank/DDBJ whole genome shotgun (WGS) entry which is preliminary data.</text>
</comment>
<dbReference type="GO" id="GO:0008202">
    <property type="term" value="P:steroid metabolic process"/>
    <property type="evidence" value="ECO:0007669"/>
    <property type="project" value="UniProtKB-KW"/>
</dbReference>
<dbReference type="STRING" id="1783.BST44_04480"/>
<dbReference type="InterPro" id="IPR003953">
    <property type="entry name" value="FAD-dep_OxRdtase_2_FAD-bd"/>
</dbReference>
<reference evidence="11 12" key="1">
    <citation type="submission" date="2017-02" db="EMBL/GenBank/DDBJ databases">
        <title>The new phylogeny of genus Mycobacterium.</title>
        <authorList>
            <person name="Tortoli E."/>
            <person name="Trovato A."/>
            <person name="Cirillo D.M."/>
        </authorList>
    </citation>
    <scope>NUCLEOTIDE SEQUENCE [LARGE SCALE GENOMIC DNA]</scope>
    <source>
        <strain evidence="11 12">DSM 43992</strain>
    </source>
</reference>
<dbReference type="SUPFAM" id="SSF56425">
    <property type="entry name" value="Succinate dehydrogenase/fumarate reductase flavoprotein, catalytic domain"/>
    <property type="match status" value="1"/>
</dbReference>
<organism evidence="11 12">
    <name type="scientific">Mycobacterium scrofulaceum</name>
    <dbReference type="NCBI Taxonomy" id="1783"/>
    <lineage>
        <taxon>Bacteria</taxon>
        <taxon>Bacillati</taxon>
        <taxon>Actinomycetota</taxon>
        <taxon>Actinomycetes</taxon>
        <taxon>Mycobacteriales</taxon>
        <taxon>Mycobacteriaceae</taxon>
        <taxon>Mycobacterium</taxon>
    </lineage>
</organism>
<protein>
    <recommendedName>
        <fullName evidence="9">3-oxosteroid 1-dehydrogenase</fullName>
        <ecNumber evidence="8">1.3.99.4</ecNumber>
    </recommendedName>
</protein>
<comment type="similarity">
    <text evidence="7">Belongs to the FAD-dependent oxidoreductase 2 family. 3-oxosteroid dehydrogenase subfamily.</text>
</comment>
<dbReference type="InterPro" id="IPR027477">
    <property type="entry name" value="Succ_DH/fumarate_Rdtase_cat_sf"/>
</dbReference>
<evidence type="ECO:0000256" key="7">
    <source>
        <dbReference type="ARBA" id="ARBA00061147"/>
    </source>
</evidence>
<name>A0A1X0KJC7_MYCSC</name>
<evidence type="ECO:0000256" key="2">
    <source>
        <dbReference type="ARBA" id="ARBA00022630"/>
    </source>
</evidence>
<keyword evidence="2" id="KW-0285">Flavoprotein</keyword>
<dbReference type="PANTHER" id="PTHR43400:SF10">
    <property type="entry name" value="3-OXOSTEROID 1-DEHYDROGENASE"/>
    <property type="match status" value="1"/>
</dbReference>
<evidence type="ECO:0000256" key="6">
    <source>
        <dbReference type="ARBA" id="ARBA00051951"/>
    </source>
</evidence>
<dbReference type="Gene3D" id="3.90.700.10">
    <property type="entry name" value="Succinate dehydrogenase/fumarate reductase flavoprotein, catalytic domain"/>
    <property type="match status" value="1"/>
</dbReference>
<keyword evidence="5" id="KW-0753">Steroid metabolism</keyword>
<accession>A0A1X0KJC7</accession>
<keyword evidence="5" id="KW-0443">Lipid metabolism</keyword>